<evidence type="ECO:0000256" key="6">
    <source>
        <dbReference type="ARBA" id="ARBA00023136"/>
    </source>
</evidence>
<dbReference type="PANTHER" id="PTHR45711">
    <property type="entry name" value="CHLORIDE CHANNEL PROTEIN"/>
    <property type="match status" value="1"/>
</dbReference>
<dbReference type="STRING" id="857342.A0A2T3BFH3"/>
<feature type="region of interest" description="Disordered" evidence="10">
    <location>
        <begin position="1"/>
        <end position="40"/>
    </location>
</feature>
<dbReference type="FunCoup" id="A0A2T3BFH3">
    <property type="interactions" value="331"/>
</dbReference>
<dbReference type="Gene3D" id="3.10.580.10">
    <property type="entry name" value="CBS-domain"/>
    <property type="match status" value="1"/>
</dbReference>
<sequence length="895" mass="97643">MASSPPSYRPPLEHASSSSNSRNLQNAATIEDDSDSDDPVALYSRDQAVLSDDFLEADGGEIVSLKRKQKQIPGSRFLSAFSGGGSGLRQAIPTPRADDPASNPTQLHGLNGLGHAGDGSDHNGNAKDGGPLDWNVEGPGRRVGYEDLTAIDWIFEYTKERQRLRVLYSSATGLLGYVQQFWDASQIWVVLILTGLAAGIFAASIDVASDWLGDLKTGYCSAGLDGGHFYLNKYFCCFGYDEYAQCRDWVPWSLALHITSAGGKWFIEYLFFILFSVAFALVASLLVKEYALYAKHSGIPEIKTVLGGFVIRRFMGTWTLVIKSLGLCLAVASGMWLGKEGPLVHVACCCANLFMKLFGNINGNEARKREVLSAAAAAGISVAFGSPIGGVLFSLEQLSYYFPDKTMWQSFVCAMTAAVTLQAFDPFRSGKLVLYQVTYSTGWHGFEMVPFALLGILGGLYGALFIKMNMKVAEWKKTATWLPGPIVQIMIVAVLTALINYPNLYMRAQSSELVYSLFAECSKVLDDQFGLCKTGAATAGTILLLLFAALLGFFLASITFGLQIPAGIILPSMAIGALFGRAVGIIMEIWVHNHPKFFAFQNCEPDTPCVTPGTYAIIGAAAALGGVTRMTVSIVVIMFELTGALTYVLPIMIAVMMSKWVGDAFGKRGIYESWIHFNEYPFLDNSDEIPIPDIPASQIMTRIEDLVVLTATGHTIESLKNVLASHPYRGFPVISDPREAILLGYISRAELAYNLQTCTEGPRSLPPETEAFFSHQPLADPLTTLDLRPWMDQTPITLPSRANLLLTANYFQKLGLRYILFCDRGVLHGLLTKKDVWYVLNGAEETRRTNANDGIGPNTRLAREDGEGEEERGLLSRNAGNLTPTTQGSDDVPIL</sequence>
<comment type="similarity">
    <text evidence="9">Belongs to the chloride channel (TC 2.A.49) family.</text>
</comment>
<evidence type="ECO:0000313" key="12">
    <source>
        <dbReference type="EMBL" id="PSS28180.1"/>
    </source>
</evidence>
<feature type="compositionally biased region" description="Polar residues" evidence="10">
    <location>
        <begin position="878"/>
        <end position="889"/>
    </location>
</feature>
<keyword evidence="3 9" id="KW-0812">Transmembrane</keyword>
<keyword evidence="13" id="KW-1185">Reference proteome</keyword>
<keyword evidence="4 9" id="KW-1133">Transmembrane helix</keyword>
<evidence type="ECO:0000256" key="10">
    <source>
        <dbReference type="SAM" id="MobiDB-lite"/>
    </source>
</evidence>
<dbReference type="GeneID" id="36569605"/>
<feature type="region of interest" description="Disordered" evidence="10">
    <location>
        <begin position="848"/>
        <end position="895"/>
    </location>
</feature>
<evidence type="ECO:0000256" key="1">
    <source>
        <dbReference type="ARBA" id="ARBA00004141"/>
    </source>
</evidence>
<evidence type="ECO:0000256" key="2">
    <source>
        <dbReference type="ARBA" id="ARBA00022448"/>
    </source>
</evidence>
<dbReference type="GO" id="GO:0005769">
    <property type="term" value="C:early endosome"/>
    <property type="evidence" value="ECO:0007669"/>
    <property type="project" value="TreeGrafter"/>
</dbReference>
<dbReference type="SUPFAM" id="SSF54631">
    <property type="entry name" value="CBS-domain pair"/>
    <property type="match status" value="1"/>
</dbReference>
<accession>A0A2T3BFH3</accession>
<dbReference type="EMBL" id="KZ679006">
    <property type="protein sequence ID" value="PSS28180.1"/>
    <property type="molecule type" value="Genomic_DNA"/>
</dbReference>
<feature type="transmembrane region" description="Helical" evidence="9">
    <location>
        <begin position="343"/>
        <end position="359"/>
    </location>
</feature>
<dbReference type="GO" id="GO:0005794">
    <property type="term" value="C:Golgi apparatus"/>
    <property type="evidence" value="ECO:0007669"/>
    <property type="project" value="TreeGrafter"/>
</dbReference>
<evidence type="ECO:0000313" key="13">
    <source>
        <dbReference type="Proteomes" id="UP000241818"/>
    </source>
</evidence>
<keyword evidence="6 9" id="KW-0472">Membrane</keyword>
<feature type="transmembrane region" description="Helical" evidence="9">
    <location>
        <begin position="371"/>
        <end position="395"/>
    </location>
</feature>
<reference evidence="12 13" key="1">
    <citation type="journal article" date="2018" name="New Phytol.">
        <title>Comparative genomics and transcriptomics depict ericoid mycorrhizal fungi as versatile saprotrophs and plant mutualists.</title>
        <authorList>
            <person name="Martino E."/>
            <person name="Morin E."/>
            <person name="Grelet G.A."/>
            <person name="Kuo A."/>
            <person name="Kohler A."/>
            <person name="Daghino S."/>
            <person name="Barry K.W."/>
            <person name="Cichocki N."/>
            <person name="Clum A."/>
            <person name="Dockter R.B."/>
            <person name="Hainaut M."/>
            <person name="Kuo R.C."/>
            <person name="LaButti K."/>
            <person name="Lindahl B.D."/>
            <person name="Lindquist E.A."/>
            <person name="Lipzen A."/>
            <person name="Khouja H.R."/>
            <person name="Magnuson J."/>
            <person name="Murat C."/>
            <person name="Ohm R.A."/>
            <person name="Singer S.W."/>
            <person name="Spatafora J.W."/>
            <person name="Wang M."/>
            <person name="Veneault-Fourrey C."/>
            <person name="Henrissat B."/>
            <person name="Grigoriev I.V."/>
            <person name="Martin F.M."/>
            <person name="Perotto S."/>
        </authorList>
    </citation>
    <scope>NUCLEOTIDE SEQUENCE [LARGE SCALE GENOMIC DNA]</scope>
    <source>
        <strain evidence="12 13">ATCC 22711</strain>
    </source>
</reference>
<keyword evidence="5 9" id="KW-0406">Ion transport</keyword>
<feature type="transmembrane region" description="Helical" evidence="9">
    <location>
        <begin position="445"/>
        <end position="466"/>
    </location>
</feature>
<evidence type="ECO:0000259" key="11">
    <source>
        <dbReference type="PROSITE" id="PS51371"/>
    </source>
</evidence>
<dbReference type="OrthoDB" id="44789at2759"/>
<dbReference type="FunFam" id="1.10.3080.10:FF:000011">
    <property type="entry name" value="Chloride channel protein"/>
    <property type="match status" value="1"/>
</dbReference>
<keyword evidence="2 9" id="KW-0813">Transport</keyword>
<dbReference type="GO" id="GO:0005886">
    <property type="term" value="C:plasma membrane"/>
    <property type="evidence" value="ECO:0007669"/>
    <property type="project" value="TreeGrafter"/>
</dbReference>
<keyword evidence="7 9" id="KW-0868">Chloride</keyword>
<protein>
    <recommendedName>
        <fullName evidence="9">Chloride channel protein</fullName>
    </recommendedName>
</protein>
<feature type="region of interest" description="Disordered" evidence="10">
    <location>
        <begin position="81"/>
        <end position="135"/>
    </location>
</feature>
<dbReference type="CDD" id="cd03684">
    <property type="entry name" value="ClC_3_like"/>
    <property type="match status" value="1"/>
</dbReference>
<dbReference type="Proteomes" id="UP000241818">
    <property type="component" value="Unassembled WGS sequence"/>
</dbReference>
<evidence type="ECO:0000256" key="7">
    <source>
        <dbReference type="ARBA" id="ARBA00023214"/>
    </source>
</evidence>
<dbReference type="PRINTS" id="PR00762">
    <property type="entry name" value="CLCHANNEL"/>
</dbReference>
<feature type="transmembrane region" description="Helical" evidence="9">
    <location>
        <begin position="612"/>
        <end position="638"/>
    </location>
</feature>
<feature type="transmembrane region" description="Helical" evidence="9">
    <location>
        <begin position="486"/>
        <end position="505"/>
    </location>
</feature>
<feature type="transmembrane region" description="Helical" evidence="9">
    <location>
        <begin position="542"/>
        <end position="562"/>
    </location>
</feature>
<dbReference type="Gene3D" id="1.10.3080.10">
    <property type="entry name" value="Clc chloride channel"/>
    <property type="match status" value="1"/>
</dbReference>
<dbReference type="InterPro" id="IPR014743">
    <property type="entry name" value="Cl-channel_core"/>
</dbReference>
<comment type="subcellular location">
    <subcellularLocation>
        <location evidence="1 9">Membrane</location>
        <topology evidence="1 9">Multi-pass membrane protein</topology>
    </subcellularLocation>
</comment>
<dbReference type="InterPro" id="IPR001807">
    <property type="entry name" value="ClC"/>
</dbReference>
<dbReference type="GO" id="GO:0005247">
    <property type="term" value="F:voltage-gated chloride channel activity"/>
    <property type="evidence" value="ECO:0007669"/>
    <property type="project" value="TreeGrafter"/>
</dbReference>
<dbReference type="CDD" id="cd04591">
    <property type="entry name" value="CBS_pair_voltage-gated_CLC_euk_bac"/>
    <property type="match status" value="1"/>
</dbReference>
<feature type="transmembrane region" description="Helical" evidence="9">
    <location>
        <begin position="644"/>
        <end position="662"/>
    </location>
</feature>
<organism evidence="12 13">
    <name type="scientific">Amorphotheca resinae ATCC 22711</name>
    <dbReference type="NCBI Taxonomy" id="857342"/>
    <lineage>
        <taxon>Eukaryota</taxon>
        <taxon>Fungi</taxon>
        <taxon>Dikarya</taxon>
        <taxon>Ascomycota</taxon>
        <taxon>Pezizomycotina</taxon>
        <taxon>Leotiomycetes</taxon>
        <taxon>Helotiales</taxon>
        <taxon>Amorphothecaceae</taxon>
        <taxon>Amorphotheca</taxon>
    </lineage>
</organism>
<feature type="domain" description="CBS" evidence="11">
    <location>
        <begin position="700"/>
        <end position="765"/>
    </location>
</feature>
<dbReference type="InParanoid" id="A0A2T3BFH3"/>
<dbReference type="PANTHER" id="PTHR45711:SF6">
    <property type="entry name" value="CHLORIDE CHANNEL PROTEIN"/>
    <property type="match status" value="1"/>
</dbReference>
<evidence type="ECO:0000256" key="4">
    <source>
        <dbReference type="ARBA" id="ARBA00022989"/>
    </source>
</evidence>
<dbReference type="Pfam" id="PF00654">
    <property type="entry name" value="Voltage_CLC"/>
    <property type="match status" value="1"/>
</dbReference>
<gene>
    <name evidence="12" type="ORF">M430DRAFT_113690</name>
</gene>
<evidence type="ECO:0000256" key="9">
    <source>
        <dbReference type="RuleBase" id="RU361221"/>
    </source>
</evidence>
<feature type="transmembrane region" description="Helical" evidence="9">
    <location>
        <begin position="187"/>
        <end position="205"/>
    </location>
</feature>
<dbReference type="RefSeq" id="XP_024725705.1">
    <property type="nucleotide sequence ID" value="XM_024861524.1"/>
</dbReference>
<proteinExistence type="inferred from homology"/>
<feature type="transmembrane region" description="Helical" evidence="9">
    <location>
        <begin position="320"/>
        <end position="337"/>
    </location>
</feature>
<dbReference type="SUPFAM" id="SSF81340">
    <property type="entry name" value="Clc chloride channel"/>
    <property type="match status" value="1"/>
</dbReference>
<evidence type="ECO:0000256" key="3">
    <source>
        <dbReference type="ARBA" id="ARBA00022692"/>
    </source>
</evidence>
<dbReference type="PROSITE" id="PS51371">
    <property type="entry name" value="CBS"/>
    <property type="match status" value="1"/>
</dbReference>
<evidence type="ECO:0000256" key="5">
    <source>
        <dbReference type="ARBA" id="ARBA00023065"/>
    </source>
</evidence>
<evidence type="ECO:0000256" key="8">
    <source>
        <dbReference type="PROSITE-ProRule" id="PRU00703"/>
    </source>
</evidence>
<feature type="transmembrane region" description="Helical" evidence="9">
    <location>
        <begin position="266"/>
        <end position="287"/>
    </location>
</feature>
<dbReference type="AlphaFoldDB" id="A0A2T3BFH3"/>
<dbReference type="InterPro" id="IPR046342">
    <property type="entry name" value="CBS_dom_sf"/>
</dbReference>
<dbReference type="FunFam" id="3.10.580.10:FF:000119">
    <property type="entry name" value="Chloride channel protein"/>
    <property type="match status" value="1"/>
</dbReference>
<feature type="transmembrane region" description="Helical" evidence="9">
    <location>
        <begin position="568"/>
        <end position="591"/>
    </location>
</feature>
<dbReference type="InterPro" id="IPR000644">
    <property type="entry name" value="CBS_dom"/>
</dbReference>
<feature type="compositionally biased region" description="Polar residues" evidence="10">
    <location>
        <begin position="15"/>
        <end position="28"/>
    </location>
</feature>
<keyword evidence="8" id="KW-0129">CBS domain</keyword>
<name>A0A2T3BFH3_AMORE</name>